<evidence type="ECO:0000313" key="6">
    <source>
        <dbReference type="EMBL" id="KAJ8598333.1"/>
    </source>
</evidence>
<dbReference type="Pfam" id="PF00153">
    <property type="entry name" value="Mito_carr"/>
    <property type="match status" value="2"/>
</dbReference>
<evidence type="ECO:0000313" key="7">
    <source>
        <dbReference type="Proteomes" id="UP001230188"/>
    </source>
</evidence>
<keyword evidence="5" id="KW-0813">Transport</keyword>
<evidence type="ECO:0000256" key="3">
    <source>
        <dbReference type="ARBA" id="ARBA00023136"/>
    </source>
</evidence>
<dbReference type="PANTHER" id="PTHR46982:SF1">
    <property type="entry name" value="CITRATE_OXOGLUTARATE CARRIER PROTEIN"/>
    <property type="match status" value="1"/>
</dbReference>
<reference evidence="6" key="1">
    <citation type="submission" date="2023-01" db="EMBL/GenBank/DDBJ databases">
        <title>Metagenome sequencing of chrysophaentin producing Chrysophaeum taylorii.</title>
        <authorList>
            <person name="Davison J."/>
            <person name="Bewley C."/>
        </authorList>
    </citation>
    <scope>NUCLEOTIDE SEQUENCE</scope>
    <source>
        <strain evidence="6">NIES-1699</strain>
    </source>
</reference>
<evidence type="ECO:0008006" key="8">
    <source>
        <dbReference type="Google" id="ProtNLM"/>
    </source>
</evidence>
<dbReference type="InterPro" id="IPR018108">
    <property type="entry name" value="MCP_transmembrane"/>
</dbReference>
<comment type="similarity">
    <text evidence="5">Belongs to the mitochondrial carrier (TC 2.A.29) family.</text>
</comment>
<dbReference type="EMBL" id="JAQMWT010000675">
    <property type="protein sequence ID" value="KAJ8598333.1"/>
    <property type="molecule type" value="Genomic_DNA"/>
</dbReference>
<evidence type="ECO:0000256" key="5">
    <source>
        <dbReference type="RuleBase" id="RU000488"/>
    </source>
</evidence>
<proteinExistence type="inferred from homology"/>
<gene>
    <name evidence="6" type="ORF">CTAYLR_002964</name>
</gene>
<dbReference type="GO" id="GO:0005371">
    <property type="term" value="F:tricarboxylate secondary active transmembrane transporter activity"/>
    <property type="evidence" value="ECO:0007669"/>
    <property type="project" value="TreeGrafter"/>
</dbReference>
<dbReference type="GO" id="GO:0015742">
    <property type="term" value="P:alpha-ketoglutarate transport"/>
    <property type="evidence" value="ECO:0007669"/>
    <property type="project" value="TreeGrafter"/>
</dbReference>
<dbReference type="PANTHER" id="PTHR46982">
    <property type="entry name" value="CITRATE/OXOGLUTARATE CARRIER PROTEIN"/>
    <property type="match status" value="1"/>
</dbReference>
<accession>A0AAD7XGF3</accession>
<keyword evidence="2 4" id="KW-0812">Transmembrane</keyword>
<dbReference type="Gene3D" id="1.50.40.10">
    <property type="entry name" value="Mitochondrial carrier domain"/>
    <property type="match status" value="1"/>
</dbReference>
<dbReference type="GO" id="GO:0006843">
    <property type="term" value="P:mitochondrial citrate transmembrane transport"/>
    <property type="evidence" value="ECO:0007669"/>
    <property type="project" value="TreeGrafter"/>
</dbReference>
<keyword evidence="3 4" id="KW-0472">Membrane</keyword>
<protein>
    <recommendedName>
        <fullName evidence="8">Mitochondrial carrier protein</fullName>
    </recommendedName>
</protein>
<dbReference type="InterPro" id="IPR023395">
    <property type="entry name" value="MCP_dom_sf"/>
</dbReference>
<evidence type="ECO:0000256" key="1">
    <source>
        <dbReference type="ARBA" id="ARBA00004141"/>
    </source>
</evidence>
<dbReference type="SUPFAM" id="SSF103506">
    <property type="entry name" value="Mitochondrial carrier"/>
    <property type="match status" value="1"/>
</dbReference>
<comment type="subcellular location">
    <subcellularLocation>
        <location evidence="1">Membrane</location>
        <topology evidence="1">Multi-pass membrane protein</topology>
    </subcellularLocation>
</comment>
<dbReference type="Proteomes" id="UP001230188">
    <property type="component" value="Unassembled WGS sequence"/>
</dbReference>
<name>A0AAD7XGF3_9STRA</name>
<organism evidence="6 7">
    <name type="scientific">Chrysophaeum taylorii</name>
    <dbReference type="NCBI Taxonomy" id="2483200"/>
    <lineage>
        <taxon>Eukaryota</taxon>
        <taxon>Sar</taxon>
        <taxon>Stramenopiles</taxon>
        <taxon>Ochrophyta</taxon>
        <taxon>Pelagophyceae</taxon>
        <taxon>Pelagomonadales</taxon>
        <taxon>Pelagomonadaceae</taxon>
        <taxon>Chrysophaeum</taxon>
    </lineage>
</organism>
<dbReference type="AlphaFoldDB" id="A0AAD7XGF3"/>
<dbReference type="PROSITE" id="PS50920">
    <property type="entry name" value="SOLCAR"/>
    <property type="match status" value="1"/>
</dbReference>
<feature type="repeat" description="Solcar" evidence="4">
    <location>
        <begin position="102"/>
        <end position="193"/>
    </location>
</feature>
<comment type="caution">
    <text evidence="6">The sequence shown here is derived from an EMBL/GenBank/DDBJ whole genome shotgun (WGS) entry which is preliminary data.</text>
</comment>
<sequence length="299" mass="32015">MTSSTRSSWWRSAGGQLVVTSGVTVVFEACMGHQLEYIKIVRQTTLAPYWSIVCDIVRPRGIIGLWDGFVPWGVVQALTKGAVFGWAHNMLRRGLSGVDGVSANVKDTLAGAGAGGIQGLVLSPTLLLKTRVMTEPVAITSPWQAFWESFRIGFRVVRNEGVASLMKGAPTFAAKRVGDWGSRYAFTNAVEAEISKRKKLDYYDRIAASLVGGMASAACTIPVDVMVANIQTATAAGQRVSFAGAFAETYKKNGFDGVLGFATRGFLPRSIHVTLTTVVVKTGTAYVQDRLDPPPSSSS</sequence>
<keyword evidence="7" id="KW-1185">Reference proteome</keyword>
<evidence type="ECO:0000256" key="4">
    <source>
        <dbReference type="PROSITE-ProRule" id="PRU00282"/>
    </source>
</evidence>
<dbReference type="InterPro" id="IPR053017">
    <property type="entry name" value="Mito_Cit/Oxoglu_Carrier"/>
</dbReference>
<evidence type="ECO:0000256" key="2">
    <source>
        <dbReference type="ARBA" id="ARBA00022692"/>
    </source>
</evidence>
<dbReference type="GO" id="GO:0005739">
    <property type="term" value="C:mitochondrion"/>
    <property type="evidence" value="ECO:0007669"/>
    <property type="project" value="TreeGrafter"/>
</dbReference>
<dbReference type="GO" id="GO:0016020">
    <property type="term" value="C:membrane"/>
    <property type="evidence" value="ECO:0007669"/>
    <property type="project" value="UniProtKB-SubCell"/>
</dbReference>